<feature type="domain" description="HTH lysR-type" evidence="5">
    <location>
        <begin position="1"/>
        <end position="61"/>
    </location>
</feature>
<name>A0A7W6H4I8_9HYPH</name>
<protein>
    <submittedName>
        <fullName evidence="6">DNA-binding transcriptional LysR family regulator</fullName>
    </submittedName>
</protein>
<keyword evidence="7" id="KW-1185">Reference proteome</keyword>
<keyword evidence="4" id="KW-0804">Transcription</keyword>
<dbReference type="InterPro" id="IPR036390">
    <property type="entry name" value="WH_DNA-bd_sf"/>
</dbReference>
<dbReference type="InterPro" id="IPR058163">
    <property type="entry name" value="LysR-type_TF_proteobact-type"/>
</dbReference>
<evidence type="ECO:0000256" key="1">
    <source>
        <dbReference type="ARBA" id="ARBA00009437"/>
    </source>
</evidence>
<keyword evidence="3 6" id="KW-0238">DNA-binding</keyword>
<dbReference type="AlphaFoldDB" id="A0A7W6H4I8"/>
<dbReference type="InterPro" id="IPR036388">
    <property type="entry name" value="WH-like_DNA-bd_sf"/>
</dbReference>
<keyword evidence="2" id="KW-0805">Transcription regulation</keyword>
<gene>
    <name evidence="6" type="ORF">GGR04_000935</name>
</gene>
<dbReference type="Proteomes" id="UP000542776">
    <property type="component" value="Unassembled WGS sequence"/>
</dbReference>
<dbReference type="PANTHER" id="PTHR30537">
    <property type="entry name" value="HTH-TYPE TRANSCRIPTIONAL REGULATOR"/>
    <property type="match status" value="1"/>
</dbReference>
<dbReference type="GO" id="GO:0043565">
    <property type="term" value="F:sequence-specific DNA binding"/>
    <property type="evidence" value="ECO:0007669"/>
    <property type="project" value="TreeGrafter"/>
</dbReference>
<evidence type="ECO:0000256" key="2">
    <source>
        <dbReference type="ARBA" id="ARBA00023015"/>
    </source>
</evidence>
<accession>A0A7W6H4I8</accession>
<evidence type="ECO:0000259" key="5">
    <source>
        <dbReference type="PROSITE" id="PS50931"/>
    </source>
</evidence>
<evidence type="ECO:0000313" key="6">
    <source>
        <dbReference type="EMBL" id="MBB3997114.1"/>
    </source>
</evidence>
<dbReference type="EMBL" id="JACIEK010000001">
    <property type="protein sequence ID" value="MBB3997114.1"/>
    <property type="molecule type" value="Genomic_DNA"/>
</dbReference>
<evidence type="ECO:0000256" key="4">
    <source>
        <dbReference type="ARBA" id="ARBA00023163"/>
    </source>
</evidence>
<organism evidence="6 7">
    <name type="scientific">Aureimonas pseudogalii</name>
    <dbReference type="NCBI Taxonomy" id="1744844"/>
    <lineage>
        <taxon>Bacteria</taxon>
        <taxon>Pseudomonadati</taxon>
        <taxon>Pseudomonadota</taxon>
        <taxon>Alphaproteobacteria</taxon>
        <taxon>Hyphomicrobiales</taxon>
        <taxon>Aurantimonadaceae</taxon>
        <taxon>Aureimonas</taxon>
    </lineage>
</organism>
<dbReference type="GO" id="GO:0006351">
    <property type="term" value="P:DNA-templated transcription"/>
    <property type="evidence" value="ECO:0007669"/>
    <property type="project" value="TreeGrafter"/>
</dbReference>
<dbReference type="GO" id="GO:0003700">
    <property type="term" value="F:DNA-binding transcription factor activity"/>
    <property type="evidence" value="ECO:0007669"/>
    <property type="project" value="InterPro"/>
</dbReference>
<evidence type="ECO:0000313" key="7">
    <source>
        <dbReference type="Proteomes" id="UP000542776"/>
    </source>
</evidence>
<dbReference type="SUPFAM" id="SSF53850">
    <property type="entry name" value="Periplasmic binding protein-like II"/>
    <property type="match status" value="1"/>
</dbReference>
<dbReference type="InterPro" id="IPR000847">
    <property type="entry name" value="LysR_HTH_N"/>
</dbReference>
<dbReference type="PANTHER" id="PTHR30537:SF3">
    <property type="entry name" value="TRANSCRIPTIONAL REGULATORY PROTEIN"/>
    <property type="match status" value="1"/>
</dbReference>
<dbReference type="Gene3D" id="3.40.190.290">
    <property type="match status" value="1"/>
</dbReference>
<dbReference type="Gene3D" id="1.10.10.10">
    <property type="entry name" value="Winged helix-like DNA-binding domain superfamily/Winged helix DNA-binding domain"/>
    <property type="match status" value="1"/>
</dbReference>
<dbReference type="SUPFAM" id="SSF46785">
    <property type="entry name" value="Winged helix' DNA-binding domain"/>
    <property type="match status" value="1"/>
</dbReference>
<proteinExistence type="inferred from homology"/>
<dbReference type="PROSITE" id="PS50931">
    <property type="entry name" value="HTH_LYSR"/>
    <property type="match status" value="1"/>
</dbReference>
<reference evidence="6 7" key="1">
    <citation type="submission" date="2020-08" db="EMBL/GenBank/DDBJ databases">
        <title>Genomic Encyclopedia of Type Strains, Phase IV (KMG-IV): sequencing the most valuable type-strain genomes for metagenomic binning, comparative biology and taxonomic classification.</title>
        <authorList>
            <person name="Goeker M."/>
        </authorList>
    </citation>
    <scope>NUCLEOTIDE SEQUENCE [LARGE SCALE GENOMIC DNA]</scope>
    <source>
        <strain evidence="6 7">DSM 102238</strain>
    </source>
</reference>
<dbReference type="InterPro" id="IPR005119">
    <property type="entry name" value="LysR_subst-bd"/>
</dbReference>
<sequence>MTGFAWDDLQFFLAVARTGQLSAAARELRTNHVTVSRRIDRLERELSVRLFERSPRGYMLTALGERLVEDAEAIERGAARLAEIATHGPASPRGVVRLSTPEGFGHFFLAERLPALAARHPGLAVEFVTIQQIVSLSRREADVAVSLHSPRSGPYRNERIAAYRLFVYAAPAYLAAAAPIRAPADLAGHPVIGYIDDLIFTPGLDYLREILPGQRAAYQCSSIHAQLSAALAGLGLAILPHFIAMRHPELVPVLAREVQVERDYWLIVPDRLAGTPRIRVVTDFVRAQALAFAPQFRGDALLGDPAPAAGSQAG</sequence>
<comment type="similarity">
    <text evidence="1">Belongs to the LysR transcriptional regulatory family.</text>
</comment>
<comment type="caution">
    <text evidence="6">The sequence shown here is derived from an EMBL/GenBank/DDBJ whole genome shotgun (WGS) entry which is preliminary data.</text>
</comment>
<dbReference type="Pfam" id="PF00126">
    <property type="entry name" value="HTH_1"/>
    <property type="match status" value="1"/>
</dbReference>
<evidence type="ECO:0000256" key="3">
    <source>
        <dbReference type="ARBA" id="ARBA00023125"/>
    </source>
</evidence>
<dbReference type="RefSeq" id="WP_183198322.1">
    <property type="nucleotide sequence ID" value="NZ_JACIEK010000001.1"/>
</dbReference>
<dbReference type="Pfam" id="PF03466">
    <property type="entry name" value="LysR_substrate"/>
    <property type="match status" value="1"/>
</dbReference>